<feature type="region of interest" description="Disordered" evidence="3">
    <location>
        <begin position="302"/>
        <end position="436"/>
    </location>
</feature>
<keyword evidence="9" id="KW-1185">Reference proteome</keyword>
<keyword evidence="5" id="KW-0732">Signal</keyword>
<evidence type="ECO:0000256" key="4">
    <source>
        <dbReference type="SAM" id="Phobius"/>
    </source>
</evidence>
<evidence type="ECO:0000256" key="5">
    <source>
        <dbReference type="SAM" id="SignalP"/>
    </source>
</evidence>
<evidence type="ECO:0000313" key="9">
    <source>
        <dbReference type="Proteomes" id="UP000261640"/>
    </source>
</evidence>
<feature type="compositionally biased region" description="Low complexity" evidence="3">
    <location>
        <begin position="417"/>
        <end position="436"/>
    </location>
</feature>
<comment type="caution">
    <text evidence="2">Lacks conserved residue(s) required for the propagation of feature annotation.</text>
</comment>
<feature type="compositionally biased region" description="Basic and acidic residues" evidence="3">
    <location>
        <begin position="148"/>
        <end position="160"/>
    </location>
</feature>
<evidence type="ECO:0000259" key="6">
    <source>
        <dbReference type="PROSITE" id="PS01180"/>
    </source>
</evidence>
<dbReference type="OrthoDB" id="10055523at2759"/>
<feature type="domain" description="EGF-like" evidence="7">
    <location>
        <begin position="933"/>
        <end position="973"/>
    </location>
</feature>
<protein>
    <submittedName>
        <fullName evidence="8">Mucin-5AC-like</fullName>
    </submittedName>
</protein>
<feature type="compositionally biased region" description="Polar residues" evidence="3">
    <location>
        <begin position="383"/>
        <end position="405"/>
    </location>
</feature>
<keyword evidence="4" id="KW-1133">Transmembrane helix</keyword>
<dbReference type="AlphaFoldDB" id="A0A3Q3LAT6"/>
<organism evidence="8 9">
    <name type="scientific">Mastacembelus armatus</name>
    <name type="common">zig-zag eel</name>
    <dbReference type="NCBI Taxonomy" id="205130"/>
    <lineage>
        <taxon>Eukaryota</taxon>
        <taxon>Metazoa</taxon>
        <taxon>Chordata</taxon>
        <taxon>Craniata</taxon>
        <taxon>Vertebrata</taxon>
        <taxon>Euteleostomi</taxon>
        <taxon>Actinopterygii</taxon>
        <taxon>Neopterygii</taxon>
        <taxon>Teleostei</taxon>
        <taxon>Neoteleostei</taxon>
        <taxon>Acanthomorphata</taxon>
        <taxon>Anabantaria</taxon>
        <taxon>Synbranchiformes</taxon>
        <taxon>Mastacembelidae</taxon>
        <taxon>Mastacembelus</taxon>
    </lineage>
</organism>
<dbReference type="FunCoup" id="A0A3Q3LAT6">
    <property type="interactions" value="13"/>
</dbReference>
<feature type="domain" description="CUB" evidence="6">
    <location>
        <begin position="25"/>
        <end position="171"/>
    </location>
</feature>
<evidence type="ECO:0000256" key="1">
    <source>
        <dbReference type="ARBA" id="ARBA00023157"/>
    </source>
</evidence>
<feature type="region of interest" description="Disordered" evidence="3">
    <location>
        <begin position="658"/>
        <end position="697"/>
    </location>
</feature>
<dbReference type="GeneTree" id="ENSGT01100000263598"/>
<feature type="compositionally biased region" description="Polar residues" evidence="3">
    <location>
        <begin position="315"/>
        <end position="331"/>
    </location>
</feature>
<proteinExistence type="predicted"/>
<feature type="compositionally biased region" description="Low complexity" evidence="3">
    <location>
        <begin position="332"/>
        <end position="345"/>
    </location>
</feature>
<sequence>MQLNACLLLFIITTDKTLALSHLYCGGNVSLEQEPAGHINLTLPRNFNVTNRLNPMNHQSGKTLSLCTWIIDFPLGRTVLLTLEQLVGDSSVSVRCVWNGEDHVKVLEDGGTALLSGCGTNKTTLRWAGAGHSSNTIQLSYYVLEDERNSSQDHTSHHETGTSFTSTPPVSHEVVKETEGVKGHLYEGMEWRPELQSMSVPSSQDQGLLHPTSPLQGLTLAGRVDRETDPLPEEGPNNGADTSGADHLTEGPISVRAGTHPYFHTQNTLSTDASNTAETETNSSDELPLTQMALTDATASISTTMPGTDIHKHTTTQTFEHVNKRTTTQDHPSVSSFSFPSKTSSLPEIPSRSTQENGTDLIPAAQAVSEEEQPHSWRRQRSTDTLNSDLNSAVTSDPLKSSTEPLQDDSHRAQTNTEGTASTSTSQGSSRTLSSTTHITGDHAAVSAVTAASIQPNISWTDSFESAVSNVASQSAALESSEKFDRTVKLYTPTSSTQSQTYYPQSTESLTHFPYTSSPFTQTSKETQTGTQSTKSYLKIHTASSSSGITQTDDQTSSFTISSSTPRTALTFGGVVHNLANTETTSETYTLHPTQTLLYENSPANSPFLSSTSMHSSTPSYTLQTHTMFPGSLHTTRTSQPLTPSTTESAVHTPFIEHRTMPKPSQSPTTKSVSSHTPHAYNNLPLPSPPNVPATHTQPHSYITTTHTSLFSLTTAKSDSGHGNREDKSWQWFASSTTTHTPTAGEPWRSAPWLTPHPSTESRLAHTPSALTFAPTWSSTTSQTPKFFIVPDQPAAIRVESVELLLQIIVEEPGSAFTAGLEEDTAVWVEPYLQKAPGFIKLLGVWSSGHAVQSLVEFKTSGALQWLSMTGATSLLEQTGLAQAVREGRSFRSSKVTNVTLGGLQGDVCDWLLQCPAGYKCVSQLGSANYSCSSVCHFDYCHHHGICTHHPGQLPVCRCIVGEDFWYMGQRCDVRMTRARLVGACLAILLIMVTFVGVLALVAVRRYRAILIQAKVDQTRSSYHRFNHFDELSGRFWLRSWAGSADSMDNPAFTRSDELLHLRALDRPCCYHDDTMSLASTCPSHGARINTIYPHSSQYGWRGSEMSMADGVLDSGKASDLSVCSWPVEPIQWTPFPLLQQLASQRTPTVRVSRPRSYCEGMELVDMGKSWTA</sequence>
<dbReference type="Proteomes" id="UP000261640">
    <property type="component" value="Unplaced"/>
</dbReference>
<feature type="compositionally biased region" description="Polar residues" evidence="3">
    <location>
        <begin position="264"/>
        <end position="285"/>
    </location>
</feature>
<feature type="region of interest" description="Disordered" evidence="3">
    <location>
        <begin position="226"/>
        <end position="289"/>
    </location>
</feature>
<evidence type="ECO:0000259" key="7">
    <source>
        <dbReference type="PROSITE" id="PS50026"/>
    </source>
</evidence>
<dbReference type="InterPro" id="IPR000742">
    <property type="entry name" value="EGF"/>
</dbReference>
<feature type="compositionally biased region" description="Polar residues" evidence="3">
    <location>
        <begin position="663"/>
        <end position="677"/>
    </location>
</feature>
<feature type="chain" id="PRO_5018645570" evidence="5">
    <location>
        <begin position="20"/>
        <end position="1173"/>
    </location>
</feature>
<accession>A0A3Q3LAT6</accession>
<evidence type="ECO:0000313" key="8">
    <source>
        <dbReference type="Ensembl" id="ENSMAMP00000011168.1"/>
    </source>
</evidence>
<evidence type="ECO:0000256" key="2">
    <source>
        <dbReference type="PROSITE-ProRule" id="PRU00076"/>
    </source>
</evidence>
<name>A0A3Q3LAT6_9TELE</name>
<dbReference type="PROSITE" id="PS01180">
    <property type="entry name" value="CUB"/>
    <property type="match status" value="1"/>
</dbReference>
<evidence type="ECO:0000256" key="3">
    <source>
        <dbReference type="SAM" id="MobiDB-lite"/>
    </source>
</evidence>
<dbReference type="Ensembl" id="ENSMAMT00000011455.2">
    <property type="protein sequence ID" value="ENSMAMP00000011168.1"/>
    <property type="gene ID" value="ENSMAMG00000007568.2"/>
</dbReference>
<dbReference type="RefSeq" id="XP_026158454.1">
    <property type="nucleotide sequence ID" value="XM_026302669.1"/>
</dbReference>
<dbReference type="InterPro" id="IPR000859">
    <property type="entry name" value="CUB_dom"/>
</dbReference>
<reference evidence="8" key="2">
    <citation type="submission" date="2025-09" db="UniProtKB">
        <authorList>
            <consortium name="Ensembl"/>
        </authorList>
    </citation>
    <scope>IDENTIFICATION</scope>
</reference>
<dbReference type="STRING" id="205130.ENSMAMP00000011168"/>
<dbReference type="PROSITE" id="PS50026">
    <property type="entry name" value="EGF_3"/>
    <property type="match status" value="1"/>
</dbReference>
<keyword evidence="4" id="KW-0812">Transmembrane</keyword>
<dbReference type="GeneID" id="113127826"/>
<reference evidence="8" key="1">
    <citation type="submission" date="2025-08" db="UniProtKB">
        <authorList>
            <consortium name="Ensembl"/>
        </authorList>
    </citation>
    <scope>IDENTIFICATION</scope>
</reference>
<keyword evidence="1" id="KW-1015">Disulfide bond</keyword>
<dbReference type="InParanoid" id="A0A3Q3LAT6"/>
<keyword evidence="4" id="KW-0472">Membrane</keyword>
<feature type="region of interest" description="Disordered" evidence="3">
    <location>
        <begin position="148"/>
        <end position="172"/>
    </location>
</feature>
<feature type="transmembrane region" description="Helical" evidence="4">
    <location>
        <begin position="981"/>
        <end position="1004"/>
    </location>
</feature>
<feature type="signal peptide" evidence="5">
    <location>
        <begin position="1"/>
        <end position="19"/>
    </location>
</feature>
<keyword evidence="2" id="KW-0245">EGF-like domain</keyword>